<evidence type="ECO:0000313" key="3">
    <source>
        <dbReference type="EMBL" id="MBC8597575.1"/>
    </source>
</evidence>
<comment type="caution">
    <text evidence="3">The sequence shown here is derived from an EMBL/GenBank/DDBJ whole genome shotgun (WGS) entry which is preliminary data.</text>
</comment>
<comment type="similarity">
    <text evidence="1">Belongs to the ParB family.</text>
</comment>
<dbReference type="EMBL" id="JACRTE010000069">
    <property type="protein sequence ID" value="MBC8597575.1"/>
    <property type="molecule type" value="Genomic_DNA"/>
</dbReference>
<dbReference type="Gene3D" id="1.10.10.2830">
    <property type="match status" value="1"/>
</dbReference>
<protein>
    <submittedName>
        <fullName evidence="3">ParB/RepB/Spo0J family partition protein</fullName>
    </submittedName>
</protein>
<dbReference type="Gene3D" id="3.90.1530.30">
    <property type="match status" value="1"/>
</dbReference>
<evidence type="ECO:0000313" key="4">
    <source>
        <dbReference type="Proteomes" id="UP000647416"/>
    </source>
</evidence>
<dbReference type="GO" id="GO:0003677">
    <property type="term" value="F:DNA binding"/>
    <property type="evidence" value="ECO:0007669"/>
    <property type="project" value="InterPro"/>
</dbReference>
<dbReference type="CDD" id="cd16407">
    <property type="entry name" value="ParB_N_like"/>
    <property type="match status" value="1"/>
</dbReference>
<dbReference type="SMART" id="SM00470">
    <property type="entry name" value="ParB"/>
    <property type="match status" value="1"/>
</dbReference>
<feature type="domain" description="ParB-like N-terminal" evidence="2">
    <location>
        <begin position="15"/>
        <end position="105"/>
    </location>
</feature>
<dbReference type="InterPro" id="IPR036086">
    <property type="entry name" value="ParB/Sulfiredoxin_sf"/>
</dbReference>
<dbReference type="InterPro" id="IPR003115">
    <property type="entry name" value="ParB_N"/>
</dbReference>
<dbReference type="AlphaFoldDB" id="A0A926FBQ7"/>
<proteinExistence type="inferred from homology"/>
<dbReference type="PANTHER" id="PTHR33375:SF1">
    <property type="entry name" value="CHROMOSOME-PARTITIONING PROTEIN PARB-RELATED"/>
    <property type="match status" value="1"/>
</dbReference>
<name>A0A926FBQ7_9FIRM</name>
<dbReference type="Proteomes" id="UP000647416">
    <property type="component" value="Unassembled WGS sequence"/>
</dbReference>
<dbReference type="InterPro" id="IPR050336">
    <property type="entry name" value="Chromosome_partition/occlusion"/>
</dbReference>
<dbReference type="InterPro" id="IPR004437">
    <property type="entry name" value="ParB/RepB/Spo0J"/>
</dbReference>
<accession>A0A926FBQ7</accession>
<dbReference type="NCBIfam" id="TIGR00180">
    <property type="entry name" value="parB_part"/>
    <property type="match status" value="1"/>
</dbReference>
<reference evidence="3" key="1">
    <citation type="submission" date="2020-08" db="EMBL/GenBank/DDBJ databases">
        <title>Genome public.</title>
        <authorList>
            <person name="Liu C."/>
            <person name="Sun Q."/>
        </authorList>
    </citation>
    <scope>NUCLEOTIDE SEQUENCE</scope>
    <source>
        <strain evidence="3">NSJ-50</strain>
    </source>
</reference>
<dbReference type="Pfam" id="PF02195">
    <property type="entry name" value="ParB_N"/>
    <property type="match status" value="1"/>
</dbReference>
<keyword evidence="4" id="KW-1185">Reference proteome</keyword>
<dbReference type="GO" id="GO:0007059">
    <property type="term" value="P:chromosome segregation"/>
    <property type="evidence" value="ECO:0007669"/>
    <property type="project" value="TreeGrafter"/>
</dbReference>
<evidence type="ECO:0000259" key="2">
    <source>
        <dbReference type="SMART" id="SM00470"/>
    </source>
</evidence>
<dbReference type="PANTHER" id="PTHR33375">
    <property type="entry name" value="CHROMOSOME-PARTITIONING PROTEIN PARB-RELATED"/>
    <property type="match status" value="1"/>
</dbReference>
<dbReference type="GO" id="GO:0005694">
    <property type="term" value="C:chromosome"/>
    <property type="evidence" value="ECO:0007669"/>
    <property type="project" value="TreeGrafter"/>
</dbReference>
<dbReference type="RefSeq" id="WP_262432837.1">
    <property type="nucleotide sequence ID" value="NZ_JACRTE010000069.1"/>
</dbReference>
<organism evidence="3 4">
    <name type="scientific">Qingrenia yutianensis</name>
    <dbReference type="NCBI Taxonomy" id="2763676"/>
    <lineage>
        <taxon>Bacteria</taxon>
        <taxon>Bacillati</taxon>
        <taxon>Bacillota</taxon>
        <taxon>Clostridia</taxon>
        <taxon>Eubacteriales</taxon>
        <taxon>Oscillospiraceae</taxon>
        <taxon>Qingrenia</taxon>
    </lineage>
</organism>
<evidence type="ECO:0000256" key="1">
    <source>
        <dbReference type="ARBA" id="ARBA00006295"/>
    </source>
</evidence>
<gene>
    <name evidence="3" type="ORF">H8706_12010</name>
</gene>
<sequence length="261" mass="30246">MKGKQFENWKTNEFIMIHQSKLIPFDEQPYKVLFDKSMEELITSIKENGILSPIIVRKLDNEQFEIISGHRRVAAGKIAKIHKFPAQVMELNDDEAAILLVDSNLQRENILPSEKAFAYKLKPDAMKRQGMRTDLTLSQNETRMRSDMQLAKQVGESRNQVQRYIRLTYLIDKLLEMVDNKRMPFTVGVELSYLGSKAQAYIAEILEYDEIMLSVGQASRIKSLSKDGKIDEDKILSVIYDKNPRRLISQLRISKSENTFR</sequence>
<dbReference type="SUPFAM" id="SSF110849">
    <property type="entry name" value="ParB/Sulfiredoxin"/>
    <property type="match status" value="1"/>
</dbReference>